<accession>A0AAV5GR51</accession>
<reference evidence="1 2" key="1">
    <citation type="submission" date="2021-12" db="EMBL/GenBank/DDBJ databases">
        <title>High titer production of polyol ester of fatty acids by Rhodotorula paludigena BS15 towards product separation-free biomass refinery.</title>
        <authorList>
            <person name="Mano J."/>
            <person name="Ono H."/>
            <person name="Tanaka T."/>
            <person name="Naito K."/>
            <person name="Sushida H."/>
            <person name="Ike M."/>
            <person name="Tokuyasu K."/>
            <person name="Kitaoka M."/>
        </authorList>
    </citation>
    <scope>NUCLEOTIDE SEQUENCE [LARGE SCALE GENOMIC DNA]</scope>
    <source>
        <strain evidence="1 2">BS15</strain>
    </source>
</reference>
<organism evidence="1 2">
    <name type="scientific">Rhodotorula paludigena</name>
    <dbReference type="NCBI Taxonomy" id="86838"/>
    <lineage>
        <taxon>Eukaryota</taxon>
        <taxon>Fungi</taxon>
        <taxon>Dikarya</taxon>
        <taxon>Basidiomycota</taxon>
        <taxon>Pucciniomycotina</taxon>
        <taxon>Microbotryomycetes</taxon>
        <taxon>Sporidiobolales</taxon>
        <taxon>Sporidiobolaceae</taxon>
        <taxon>Rhodotorula</taxon>
    </lineage>
</organism>
<proteinExistence type="predicted"/>
<evidence type="ECO:0000313" key="1">
    <source>
        <dbReference type="EMBL" id="GJN92673.1"/>
    </source>
</evidence>
<evidence type="ECO:0000313" key="2">
    <source>
        <dbReference type="Proteomes" id="UP001342314"/>
    </source>
</evidence>
<dbReference type="EMBL" id="BQKY01000012">
    <property type="protein sequence ID" value="GJN92673.1"/>
    <property type="molecule type" value="Genomic_DNA"/>
</dbReference>
<keyword evidence="2" id="KW-1185">Reference proteome</keyword>
<dbReference type="AlphaFoldDB" id="A0AAV5GR51"/>
<sequence length="85" mass="8987">MAQLTYSNLQTRNLLLKLTARRTGSSTDSVASLTTDPRHKARMGISKVITVSRTALNRKWLSFSHNSVATTGPAAAASAAAFAPA</sequence>
<gene>
    <name evidence="1" type="ORF">Rhopal_005708-T1</name>
</gene>
<comment type="caution">
    <text evidence="1">The sequence shown here is derived from an EMBL/GenBank/DDBJ whole genome shotgun (WGS) entry which is preliminary data.</text>
</comment>
<name>A0AAV5GR51_9BASI</name>
<protein>
    <submittedName>
        <fullName evidence="1">Uncharacterized protein</fullName>
    </submittedName>
</protein>
<dbReference type="Proteomes" id="UP001342314">
    <property type="component" value="Unassembled WGS sequence"/>
</dbReference>